<feature type="domain" description="Multidrug resistance protein MdtA-like barrel-sandwich hybrid" evidence="6">
    <location>
        <begin position="62"/>
        <end position="235"/>
    </location>
</feature>
<dbReference type="NCBIfam" id="TIGR01730">
    <property type="entry name" value="RND_mfp"/>
    <property type="match status" value="1"/>
</dbReference>
<evidence type="ECO:0000256" key="2">
    <source>
        <dbReference type="ARBA" id="ARBA00009477"/>
    </source>
</evidence>
<proteinExistence type="inferred from homology"/>
<dbReference type="InterPro" id="IPR006143">
    <property type="entry name" value="RND_pump_MFP"/>
</dbReference>
<dbReference type="EMBL" id="VUNS01000013">
    <property type="protein sequence ID" value="MST97923.1"/>
    <property type="molecule type" value="Genomic_DNA"/>
</dbReference>
<dbReference type="InterPro" id="IPR050465">
    <property type="entry name" value="UPF0194_transport"/>
</dbReference>
<dbReference type="SUPFAM" id="SSF111369">
    <property type="entry name" value="HlyD-like secretion proteins"/>
    <property type="match status" value="2"/>
</dbReference>
<dbReference type="Proteomes" id="UP000435649">
    <property type="component" value="Unassembled WGS sequence"/>
</dbReference>
<sequence length="436" mass="47205">MKKLLRLFVTLVILAALAGGGYWGYKRWFGQKTRTVFKTETAERADLASTISATGTVEPEELVNVGAQVSGKIAVFGEDANGKSVDYGSQVRQGMVLARIDDAVYGAEMRAAEASKLQAEANIKQAKANIDLAEAQLLLAKSNWERAQTLQTKDAMSKSDYDSYKAEYDSAVATISVRRANLAQAEAELASAQASYDKAKQNYDYCIISSPVDGVIIDRRVSVGQTVVSSMSASSIFLIAKDLTRMQVWVSVNEADIGQIKPGMPVVFTVDAFPNESFTGQVHRIRLNATMSQNVVTYVVEVSTDNSSGRLLPYLTANVKFILAERKNALAVSNAALRYLPADSLVAPEYREMAAEAASVKRSSKERFLWVLEDGRIRPLKVTVGLNDGVSTEIVSGDLREGMEVVTGATQVAVAEAADAPENAGSPFLPKPPKRR</sequence>
<dbReference type="PANTHER" id="PTHR32347:SF14">
    <property type="entry name" value="EFFLUX SYSTEM COMPONENT YKNX-RELATED"/>
    <property type="match status" value="1"/>
</dbReference>
<feature type="domain" description="CusB-like beta-barrel" evidence="7">
    <location>
        <begin position="248"/>
        <end position="321"/>
    </location>
</feature>
<dbReference type="AlphaFoldDB" id="A0A844G445"/>
<evidence type="ECO:0000256" key="4">
    <source>
        <dbReference type="SAM" id="Coils"/>
    </source>
</evidence>
<name>A0A844G445_9BACT</name>
<dbReference type="GO" id="GO:0016020">
    <property type="term" value="C:membrane"/>
    <property type="evidence" value="ECO:0007669"/>
    <property type="project" value="InterPro"/>
</dbReference>
<evidence type="ECO:0000259" key="6">
    <source>
        <dbReference type="Pfam" id="PF25917"/>
    </source>
</evidence>
<evidence type="ECO:0000256" key="5">
    <source>
        <dbReference type="SAM" id="MobiDB-lite"/>
    </source>
</evidence>
<protein>
    <submittedName>
        <fullName evidence="8">Efflux RND transporter periplasmic adaptor subunit</fullName>
    </submittedName>
</protein>
<evidence type="ECO:0000256" key="3">
    <source>
        <dbReference type="ARBA" id="ARBA00023054"/>
    </source>
</evidence>
<dbReference type="PANTHER" id="PTHR32347">
    <property type="entry name" value="EFFLUX SYSTEM COMPONENT YKNX-RELATED"/>
    <property type="match status" value="1"/>
</dbReference>
<accession>A0A844G445</accession>
<dbReference type="GO" id="GO:0022857">
    <property type="term" value="F:transmembrane transporter activity"/>
    <property type="evidence" value="ECO:0007669"/>
    <property type="project" value="InterPro"/>
</dbReference>
<dbReference type="Gene3D" id="1.10.287.470">
    <property type="entry name" value="Helix hairpin bin"/>
    <property type="match status" value="1"/>
</dbReference>
<dbReference type="Gene3D" id="2.40.420.20">
    <property type="match status" value="1"/>
</dbReference>
<evidence type="ECO:0000256" key="1">
    <source>
        <dbReference type="ARBA" id="ARBA00004196"/>
    </source>
</evidence>
<dbReference type="InterPro" id="IPR058625">
    <property type="entry name" value="MdtA-like_BSH"/>
</dbReference>
<dbReference type="GO" id="GO:0030313">
    <property type="term" value="C:cell envelope"/>
    <property type="evidence" value="ECO:0007669"/>
    <property type="project" value="UniProtKB-SubCell"/>
</dbReference>
<evidence type="ECO:0000259" key="7">
    <source>
        <dbReference type="Pfam" id="PF25954"/>
    </source>
</evidence>
<keyword evidence="3 4" id="KW-0175">Coiled coil</keyword>
<organism evidence="8 9">
    <name type="scientific">Victivallis lenta</name>
    <dbReference type="NCBI Taxonomy" id="2606640"/>
    <lineage>
        <taxon>Bacteria</taxon>
        <taxon>Pseudomonadati</taxon>
        <taxon>Lentisphaerota</taxon>
        <taxon>Lentisphaeria</taxon>
        <taxon>Victivallales</taxon>
        <taxon>Victivallaceae</taxon>
        <taxon>Victivallis</taxon>
    </lineage>
</organism>
<comment type="similarity">
    <text evidence="2">Belongs to the membrane fusion protein (MFP) (TC 8.A.1) family.</text>
</comment>
<reference evidence="8 9" key="1">
    <citation type="submission" date="2019-08" db="EMBL/GenBank/DDBJ databases">
        <title>In-depth cultivation of the pig gut microbiome towards novel bacterial diversity and tailored functional studies.</title>
        <authorList>
            <person name="Wylensek D."/>
            <person name="Hitch T.C.A."/>
            <person name="Clavel T."/>
        </authorList>
    </citation>
    <scope>NUCLEOTIDE SEQUENCE [LARGE SCALE GENOMIC DNA]</scope>
    <source>
        <strain evidence="8 9">BBE-744-WT-12</strain>
    </source>
</reference>
<feature type="region of interest" description="Disordered" evidence="5">
    <location>
        <begin position="417"/>
        <end position="436"/>
    </location>
</feature>
<keyword evidence="9" id="KW-1185">Reference proteome</keyword>
<dbReference type="Pfam" id="PF25917">
    <property type="entry name" value="BSH_RND"/>
    <property type="match status" value="1"/>
</dbReference>
<comment type="subcellular location">
    <subcellularLocation>
        <location evidence="1">Cell envelope</location>
    </subcellularLocation>
</comment>
<evidence type="ECO:0000313" key="9">
    <source>
        <dbReference type="Proteomes" id="UP000435649"/>
    </source>
</evidence>
<dbReference type="RefSeq" id="WP_106055273.1">
    <property type="nucleotide sequence ID" value="NZ_CALXOB010000043.1"/>
</dbReference>
<dbReference type="Gene3D" id="2.40.30.170">
    <property type="match status" value="1"/>
</dbReference>
<comment type="caution">
    <text evidence="8">The sequence shown here is derived from an EMBL/GenBank/DDBJ whole genome shotgun (WGS) entry which is preliminary data.</text>
</comment>
<dbReference type="Gene3D" id="2.40.50.100">
    <property type="match status" value="1"/>
</dbReference>
<evidence type="ECO:0000313" key="8">
    <source>
        <dbReference type="EMBL" id="MST97923.1"/>
    </source>
</evidence>
<gene>
    <name evidence="8" type="ORF">FYJ85_12830</name>
</gene>
<dbReference type="InterPro" id="IPR058792">
    <property type="entry name" value="Beta-barrel_RND_2"/>
</dbReference>
<feature type="coiled-coil region" evidence="4">
    <location>
        <begin position="109"/>
        <end position="143"/>
    </location>
</feature>
<dbReference type="Pfam" id="PF25954">
    <property type="entry name" value="Beta-barrel_RND_2"/>
    <property type="match status" value="1"/>
</dbReference>